<evidence type="ECO:0000313" key="1">
    <source>
        <dbReference type="EMBL" id="MBY05286.1"/>
    </source>
</evidence>
<dbReference type="EMBL" id="GGLE01001160">
    <property type="protein sequence ID" value="MBY05286.1"/>
    <property type="molecule type" value="Transcribed_RNA"/>
</dbReference>
<dbReference type="InterPro" id="IPR002970">
    <property type="entry name" value="Tick_his-bd"/>
</dbReference>
<sequence length="199" mass="23180">MAELWMNIVAYSMCTGPPQPRDTWKALTSTNQHYLLYTSYAKSSRRVDPCTHLINLRNDTEKKMVVFQGVSYDQGSWTVENKYIMTDKPDDDQAKDYMTSTFDSRYRQHGQNYRLVFAKYGKCFILREVDDERPYNGSTQALQRCELWVTRDLAEAKNLPCASVFTKMCGEQQQQSFNARLCCERTTGNERPPWCAQKS</sequence>
<dbReference type="InterPro" id="IPR012674">
    <property type="entry name" value="Calycin"/>
</dbReference>
<protein>
    <submittedName>
        <fullName evidence="1">Putative salivary lipocalin lipocalin</fullName>
    </submittedName>
</protein>
<dbReference type="GO" id="GO:0030682">
    <property type="term" value="P:symbiont-mediated perturbation of host defenses"/>
    <property type="evidence" value="ECO:0007669"/>
    <property type="project" value="InterPro"/>
</dbReference>
<name>A0A2R5L702_9ACAR</name>
<accession>A0A2R5L702</accession>
<dbReference type="SUPFAM" id="SSF50814">
    <property type="entry name" value="Lipocalins"/>
    <property type="match status" value="1"/>
</dbReference>
<dbReference type="Gene3D" id="2.40.128.20">
    <property type="match status" value="1"/>
</dbReference>
<dbReference type="GO" id="GO:0043176">
    <property type="term" value="F:amine binding"/>
    <property type="evidence" value="ECO:0007669"/>
    <property type="project" value="InterPro"/>
</dbReference>
<reference evidence="1" key="1">
    <citation type="submission" date="2018-03" db="EMBL/GenBank/DDBJ databases">
        <title>The relapsing fever spirochete Borrelia turicatae persists in the highly oxidative environment of its soft-bodied tick vector.</title>
        <authorList>
            <person name="Bourret T.J."/>
            <person name="Boyle W.K."/>
            <person name="Valenzuela J.G."/>
            <person name="Oliveira F."/>
            <person name="Lopez J.E."/>
        </authorList>
    </citation>
    <scope>NUCLEOTIDE SEQUENCE</scope>
    <source>
        <strain evidence="1">Kansas strain/isolate</strain>
        <tissue evidence="1">Salivary glands</tissue>
    </source>
</reference>
<dbReference type="AlphaFoldDB" id="A0A2R5L702"/>
<organism evidence="1">
    <name type="scientific">Ornithodoros turicata</name>
    <dbReference type="NCBI Taxonomy" id="34597"/>
    <lineage>
        <taxon>Eukaryota</taxon>
        <taxon>Metazoa</taxon>
        <taxon>Ecdysozoa</taxon>
        <taxon>Arthropoda</taxon>
        <taxon>Chelicerata</taxon>
        <taxon>Arachnida</taxon>
        <taxon>Acari</taxon>
        <taxon>Parasitiformes</taxon>
        <taxon>Ixodida</taxon>
        <taxon>Ixodoidea</taxon>
        <taxon>Argasidae</taxon>
        <taxon>Ornithodorinae</taxon>
        <taxon>Ornithodoros</taxon>
    </lineage>
</organism>
<proteinExistence type="predicted"/>
<dbReference type="Pfam" id="PF02098">
    <property type="entry name" value="His_binding"/>
    <property type="match status" value="1"/>
</dbReference>